<evidence type="ECO:0000256" key="1">
    <source>
        <dbReference type="SAM" id="MobiDB-lite"/>
    </source>
</evidence>
<keyword evidence="3" id="KW-1185">Reference proteome</keyword>
<proteinExistence type="predicted"/>
<evidence type="ECO:0000313" key="3">
    <source>
        <dbReference type="Proteomes" id="UP000734511"/>
    </source>
</evidence>
<sequence length="69" mass="7501">MAALVWLLIPLLGVLVAVLWARWAARARTNADGASLAGYERFRTAMQPAEHPPLTITKGETDETDAEPV</sequence>
<evidence type="ECO:0000313" key="2">
    <source>
        <dbReference type="EMBL" id="NJP42404.1"/>
    </source>
</evidence>
<accession>A0ABX0ZKL8</accession>
<feature type="region of interest" description="Disordered" evidence="1">
    <location>
        <begin position="50"/>
        <end position="69"/>
    </location>
</feature>
<organism evidence="2 3">
    <name type="scientific">Actinacidiphila epipremni</name>
    <dbReference type="NCBI Taxonomy" id="2053013"/>
    <lineage>
        <taxon>Bacteria</taxon>
        <taxon>Bacillati</taxon>
        <taxon>Actinomycetota</taxon>
        <taxon>Actinomycetes</taxon>
        <taxon>Kitasatosporales</taxon>
        <taxon>Streptomycetaceae</taxon>
        <taxon>Actinacidiphila</taxon>
    </lineage>
</organism>
<protein>
    <submittedName>
        <fullName evidence="2">Uncharacterized protein</fullName>
    </submittedName>
</protein>
<dbReference type="Proteomes" id="UP000734511">
    <property type="component" value="Unassembled WGS sequence"/>
</dbReference>
<name>A0ABX0ZKL8_9ACTN</name>
<reference evidence="2 3" key="1">
    <citation type="submission" date="2020-03" db="EMBL/GenBank/DDBJ databases">
        <title>WGS of actinomycetes isolated from Thailand.</title>
        <authorList>
            <person name="Thawai C."/>
        </authorList>
    </citation>
    <scope>NUCLEOTIDE SEQUENCE [LARGE SCALE GENOMIC DNA]</scope>
    <source>
        <strain evidence="2 3">PRB2-1</strain>
    </source>
</reference>
<dbReference type="RefSeq" id="WP_167981258.1">
    <property type="nucleotide sequence ID" value="NZ_JAATEJ010000002.1"/>
</dbReference>
<gene>
    <name evidence="2" type="ORF">HCN08_03100</name>
</gene>
<comment type="caution">
    <text evidence="2">The sequence shown here is derived from an EMBL/GenBank/DDBJ whole genome shotgun (WGS) entry which is preliminary data.</text>
</comment>
<dbReference type="EMBL" id="JAATEJ010000002">
    <property type="protein sequence ID" value="NJP42404.1"/>
    <property type="molecule type" value="Genomic_DNA"/>
</dbReference>